<feature type="transmembrane region" description="Helical" evidence="7">
    <location>
        <begin position="128"/>
        <end position="148"/>
    </location>
</feature>
<feature type="transmembrane region" description="Helical" evidence="7">
    <location>
        <begin position="25"/>
        <end position="44"/>
    </location>
</feature>
<evidence type="ECO:0000256" key="1">
    <source>
        <dbReference type="ARBA" id="ARBA00004651"/>
    </source>
</evidence>
<name>A0ABP8J5Q8_9ACTN</name>
<feature type="transmembrane region" description="Helical" evidence="7">
    <location>
        <begin position="90"/>
        <end position="116"/>
    </location>
</feature>
<dbReference type="Gene3D" id="1.10.3720.10">
    <property type="entry name" value="MetI-like"/>
    <property type="match status" value="1"/>
</dbReference>
<feature type="transmembrane region" description="Helical" evidence="7">
    <location>
        <begin position="209"/>
        <end position="230"/>
    </location>
</feature>
<sequence length="284" mass="29896">MTVRTRAGLVPAVPRIRLDALRARNVYTLLAGSIVLVVVAWAVAPGLFTHQSPYVGITRDQFQGPSTAHLFGTDQLGRDVFARVVYGTRAAVLTSLLAVAIGLVVGSLIGLIAGFFGELVDAALGRLIDVLLAIPAFLLAVIVVVSLGFATTNAAIAVGASSVAVFARLSRSETLRVESLAFVESAYLVGGNKIQILFQHVLPNTYRPVLALAVLQFGIAIINISGLAFLGYGSPPPASDWGLQVADGKAFFYSFPWLVAAPGAVMVLTVLSLNQLSKSIGRRK</sequence>
<evidence type="ECO:0000313" key="9">
    <source>
        <dbReference type="EMBL" id="GAA4385173.1"/>
    </source>
</evidence>
<evidence type="ECO:0000256" key="7">
    <source>
        <dbReference type="RuleBase" id="RU363032"/>
    </source>
</evidence>
<keyword evidence="2 7" id="KW-0813">Transport</keyword>
<evidence type="ECO:0000256" key="5">
    <source>
        <dbReference type="ARBA" id="ARBA00022989"/>
    </source>
</evidence>
<proteinExistence type="inferred from homology"/>
<comment type="caution">
    <text evidence="9">The sequence shown here is derived from an EMBL/GenBank/DDBJ whole genome shotgun (WGS) entry which is preliminary data.</text>
</comment>
<feature type="transmembrane region" description="Helical" evidence="7">
    <location>
        <begin position="154"/>
        <end position="170"/>
    </location>
</feature>
<reference evidence="10" key="1">
    <citation type="journal article" date="2019" name="Int. J. Syst. Evol. Microbiol.">
        <title>The Global Catalogue of Microorganisms (GCM) 10K type strain sequencing project: providing services to taxonomists for standard genome sequencing and annotation.</title>
        <authorList>
            <consortium name="The Broad Institute Genomics Platform"/>
            <consortium name="The Broad Institute Genome Sequencing Center for Infectious Disease"/>
            <person name="Wu L."/>
            <person name="Ma J."/>
        </authorList>
    </citation>
    <scope>NUCLEOTIDE SEQUENCE [LARGE SCALE GENOMIC DNA]</scope>
    <source>
        <strain evidence="10">JCM 17688</strain>
    </source>
</reference>
<dbReference type="PANTHER" id="PTHR43386">
    <property type="entry name" value="OLIGOPEPTIDE TRANSPORT SYSTEM PERMEASE PROTEIN APPC"/>
    <property type="match status" value="1"/>
</dbReference>
<dbReference type="Proteomes" id="UP001500635">
    <property type="component" value="Unassembled WGS sequence"/>
</dbReference>
<evidence type="ECO:0000256" key="4">
    <source>
        <dbReference type="ARBA" id="ARBA00022692"/>
    </source>
</evidence>
<dbReference type="InterPro" id="IPR000515">
    <property type="entry name" value="MetI-like"/>
</dbReference>
<dbReference type="EMBL" id="BAABFR010000006">
    <property type="protein sequence ID" value="GAA4385173.1"/>
    <property type="molecule type" value="Genomic_DNA"/>
</dbReference>
<keyword evidence="3" id="KW-1003">Cell membrane</keyword>
<evidence type="ECO:0000256" key="2">
    <source>
        <dbReference type="ARBA" id="ARBA00022448"/>
    </source>
</evidence>
<keyword evidence="4 7" id="KW-0812">Transmembrane</keyword>
<keyword evidence="10" id="KW-1185">Reference proteome</keyword>
<evidence type="ECO:0000259" key="8">
    <source>
        <dbReference type="PROSITE" id="PS50928"/>
    </source>
</evidence>
<dbReference type="Pfam" id="PF00528">
    <property type="entry name" value="BPD_transp_1"/>
    <property type="match status" value="1"/>
</dbReference>
<dbReference type="InterPro" id="IPR035906">
    <property type="entry name" value="MetI-like_sf"/>
</dbReference>
<dbReference type="SUPFAM" id="SSF161098">
    <property type="entry name" value="MetI-like"/>
    <property type="match status" value="1"/>
</dbReference>
<evidence type="ECO:0000313" key="10">
    <source>
        <dbReference type="Proteomes" id="UP001500635"/>
    </source>
</evidence>
<organism evidence="9 10">
    <name type="scientific">Tsukamurella soli</name>
    <dbReference type="NCBI Taxonomy" id="644556"/>
    <lineage>
        <taxon>Bacteria</taxon>
        <taxon>Bacillati</taxon>
        <taxon>Actinomycetota</taxon>
        <taxon>Actinomycetes</taxon>
        <taxon>Mycobacteriales</taxon>
        <taxon>Tsukamurellaceae</taxon>
        <taxon>Tsukamurella</taxon>
    </lineage>
</organism>
<evidence type="ECO:0000256" key="6">
    <source>
        <dbReference type="ARBA" id="ARBA00023136"/>
    </source>
</evidence>
<accession>A0ABP8J5Q8</accession>
<dbReference type="RefSeq" id="WP_344990801.1">
    <property type="nucleotide sequence ID" value="NZ_BAABFR010000006.1"/>
</dbReference>
<dbReference type="CDD" id="cd06261">
    <property type="entry name" value="TM_PBP2"/>
    <property type="match status" value="1"/>
</dbReference>
<comment type="subcellular location">
    <subcellularLocation>
        <location evidence="1 7">Cell membrane</location>
        <topology evidence="1 7">Multi-pass membrane protein</topology>
    </subcellularLocation>
</comment>
<gene>
    <name evidence="9" type="ORF">GCM10023147_06670</name>
</gene>
<evidence type="ECO:0000256" key="3">
    <source>
        <dbReference type="ARBA" id="ARBA00022475"/>
    </source>
</evidence>
<dbReference type="PROSITE" id="PS50928">
    <property type="entry name" value="ABC_TM1"/>
    <property type="match status" value="1"/>
</dbReference>
<keyword evidence="6 7" id="KW-0472">Membrane</keyword>
<dbReference type="PANTHER" id="PTHR43386:SF25">
    <property type="entry name" value="PEPTIDE ABC TRANSPORTER PERMEASE PROTEIN"/>
    <property type="match status" value="1"/>
</dbReference>
<dbReference type="InterPro" id="IPR050366">
    <property type="entry name" value="BP-dependent_transpt_permease"/>
</dbReference>
<comment type="similarity">
    <text evidence="7">Belongs to the binding-protein-dependent transport system permease family.</text>
</comment>
<feature type="domain" description="ABC transmembrane type-1" evidence="8">
    <location>
        <begin position="88"/>
        <end position="277"/>
    </location>
</feature>
<protein>
    <submittedName>
        <fullName evidence="9">ABC transporter permease</fullName>
    </submittedName>
</protein>
<keyword evidence="5 7" id="KW-1133">Transmembrane helix</keyword>
<feature type="transmembrane region" description="Helical" evidence="7">
    <location>
        <begin position="250"/>
        <end position="274"/>
    </location>
</feature>